<comment type="caution">
    <text evidence="4">The sequence shown here is derived from an EMBL/GenBank/DDBJ whole genome shotgun (WGS) entry which is preliminary data.</text>
</comment>
<dbReference type="Pfam" id="PF22936">
    <property type="entry name" value="Pol_BBD"/>
    <property type="match status" value="1"/>
</dbReference>
<dbReference type="OrthoDB" id="1683578at2759"/>
<keyword evidence="1" id="KW-0645">Protease</keyword>
<dbReference type="Gene3D" id="3.30.420.10">
    <property type="entry name" value="Ribonuclease H-like superfamily/Ribonuclease H"/>
    <property type="match status" value="1"/>
</dbReference>
<dbReference type="Pfam" id="PF13976">
    <property type="entry name" value="gag_pre-integrs"/>
    <property type="match status" value="1"/>
</dbReference>
<reference evidence="5" key="1">
    <citation type="journal article" date="2019" name="Gigascience">
        <title>De novo genome assembly of the endangered Acer yangbiense, a plant species with extremely small populations endemic to Yunnan Province, China.</title>
        <authorList>
            <person name="Yang J."/>
            <person name="Wariss H.M."/>
            <person name="Tao L."/>
            <person name="Zhang R."/>
            <person name="Yun Q."/>
            <person name="Hollingsworth P."/>
            <person name="Dao Z."/>
            <person name="Luo G."/>
            <person name="Guo H."/>
            <person name="Ma Y."/>
            <person name="Sun W."/>
        </authorList>
    </citation>
    <scope>NUCLEOTIDE SEQUENCE [LARGE SCALE GENOMIC DNA]</scope>
    <source>
        <strain evidence="5">cv. Malutang</strain>
    </source>
</reference>
<dbReference type="InterPro" id="IPR036397">
    <property type="entry name" value="RNaseH_sf"/>
</dbReference>
<dbReference type="GO" id="GO:0015074">
    <property type="term" value="P:DNA integration"/>
    <property type="evidence" value="ECO:0007669"/>
    <property type="project" value="InterPro"/>
</dbReference>
<evidence type="ECO:0000313" key="4">
    <source>
        <dbReference type="EMBL" id="TXG69536.1"/>
    </source>
</evidence>
<dbReference type="InterPro" id="IPR054722">
    <property type="entry name" value="PolX-like_BBD"/>
</dbReference>
<dbReference type="SUPFAM" id="SSF53098">
    <property type="entry name" value="Ribonuclease H-like"/>
    <property type="match status" value="1"/>
</dbReference>
<dbReference type="InterPro" id="IPR039537">
    <property type="entry name" value="Retrotran_Ty1/copia-like"/>
</dbReference>
<protein>
    <recommendedName>
        <fullName evidence="3">Integrase catalytic domain-containing protein</fullName>
    </recommendedName>
</protein>
<sequence>MAMVEDSMLNEEARRKEQGMSFESEALITERQGRSKSRRPQNREKSKDKSKGKFKSKIKCYHCGKHGHIIREYNYVNITSQDTYWVIDSGASFHVTSRRDLFTSYTDDDYGQVRMGNDHVSKIVGMGEICLEISTNCRLVLKNVRHVPDMRLNLISAGVLDDEGYKNEFYSGKWKLSKRSLVLARGKKESTLYSTQAKVSGRDVNTLSNNSSIELWHKRLGHMSEKGLQTLARREVLIEVKGTSLKGCVDCLAGKQHRVSFQKNSTHRKPNILDIVHSDVCGPMPTKSHGGARFFVTFIDDHSRKVWAYALKTKDQVLDMLKEFHVTVERETRKTLKCIRSDNGGE</sequence>
<evidence type="ECO:0000259" key="3">
    <source>
        <dbReference type="PROSITE" id="PS50994"/>
    </source>
</evidence>
<dbReference type="Proteomes" id="UP000323000">
    <property type="component" value="Chromosome 2"/>
</dbReference>
<dbReference type="GO" id="GO:0006508">
    <property type="term" value="P:proteolysis"/>
    <property type="evidence" value="ECO:0007669"/>
    <property type="project" value="UniProtKB-KW"/>
</dbReference>
<dbReference type="PANTHER" id="PTHR42648:SF28">
    <property type="entry name" value="TRANSPOSON-ENCODED PROTEIN WITH RIBONUCLEASE H-LIKE AND RETROVIRUS ZINC FINGER-LIKE DOMAINS"/>
    <property type="match status" value="1"/>
</dbReference>
<accession>A0A5C7IM26</accession>
<dbReference type="PROSITE" id="PS50994">
    <property type="entry name" value="INTEGRASE"/>
    <property type="match status" value="1"/>
</dbReference>
<keyword evidence="1" id="KW-0378">Hydrolase</keyword>
<keyword evidence="5" id="KW-1185">Reference proteome</keyword>
<dbReference type="AlphaFoldDB" id="A0A5C7IM26"/>
<feature type="region of interest" description="Disordered" evidence="2">
    <location>
        <begin position="1"/>
        <end position="53"/>
    </location>
</feature>
<gene>
    <name evidence="4" type="ORF">EZV62_004471</name>
</gene>
<dbReference type="PANTHER" id="PTHR42648">
    <property type="entry name" value="TRANSPOSASE, PUTATIVE-RELATED"/>
    <property type="match status" value="1"/>
</dbReference>
<organism evidence="4 5">
    <name type="scientific">Acer yangbiense</name>
    <dbReference type="NCBI Taxonomy" id="1000413"/>
    <lineage>
        <taxon>Eukaryota</taxon>
        <taxon>Viridiplantae</taxon>
        <taxon>Streptophyta</taxon>
        <taxon>Embryophyta</taxon>
        <taxon>Tracheophyta</taxon>
        <taxon>Spermatophyta</taxon>
        <taxon>Magnoliopsida</taxon>
        <taxon>eudicotyledons</taxon>
        <taxon>Gunneridae</taxon>
        <taxon>Pentapetalae</taxon>
        <taxon>rosids</taxon>
        <taxon>malvids</taxon>
        <taxon>Sapindales</taxon>
        <taxon>Sapindaceae</taxon>
        <taxon>Hippocastanoideae</taxon>
        <taxon>Acereae</taxon>
        <taxon>Acer</taxon>
    </lineage>
</organism>
<dbReference type="GO" id="GO:0008233">
    <property type="term" value="F:peptidase activity"/>
    <property type="evidence" value="ECO:0007669"/>
    <property type="project" value="UniProtKB-KW"/>
</dbReference>
<evidence type="ECO:0000256" key="2">
    <source>
        <dbReference type="SAM" id="MobiDB-lite"/>
    </source>
</evidence>
<proteinExistence type="predicted"/>
<dbReference type="InterPro" id="IPR025724">
    <property type="entry name" value="GAG-pre-integrase_dom"/>
</dbReference>
<name>A0A5C7IM26_9ROSI</name>
<feature type="compositionally biased region" description="Basic and acidic residues" evidence="2">
    <location>
        <begin position="41"/>
        <end position="51"/>
    </location>
</feature>
<evidence type="ECO:0000256" key="1">
    <source>
        <dbReference type="ARBA" id="ARBA00022670"/>
    </source>
</evidence>
<dbReference type="EMBL" id="VAHF01000002">
    <property type="protein sequence ID" value="TXG69536.1"/>
    <property type="molecule type" value="Genomic_DNA"/>
</dbReference>
<feature type="domain" description="Integrase catalytic" evidence="3">
    <location>
        <begin position="266"/>
        <end position="346"/>
    </location>
</feature>
<evidence type="ECO:0000313" key="5">
    <source>
        <dbReference type="Proteomes" id="UP000323000"/>
    </source>
</evidence>
<dbReference type="InterPro" id="IPR012337">
    <property type="entry name" value="RNaseH-like_sf"/>
</dbReference>
<dbReference type="InterPro" id="IPR001584">
    <property type="entry name" value="Integrase_cat-core"/>
</dbReference>
<dbReference type="GO" id="GO:0003676">
    <property type="term" value="F:nucleic acid binding"/>
    <property type="evidence" value="ECO:0007669"/>
    <property type="project" value="InterPro"/>
</dbReference>